<evidence type="ECO:0008006" key="4">
    <source>
        <dbReference type="Google" id="ProtNLM"/>
    </source>
</evidence>
<keyword evidence="1" id="KW-1133">Transmembrane helix</keyword>
<feature type="transmembrane region" description="Helical" evidence="1">
    <location>
        <begin position="20"/>
        <end position="41"/>
    </location>
</feature>
<accession>A0ABW7FWP9</accession>
<dbReference type="EMBL" id="JBIGHZ010000004">
    <property type="protein sequence ID" value="MFG6448760.1"/>
    <property type="molecule type" value="Genomic_DNA"/>
</dbReference>
<sequence>MAGGKSSADSYWPGFVDALTNVVIAMIFVVVVLAISLAFAAQMMGKRIAQKIIDEHMAKQVKVSAPASTPTQGATLTGDVAQRSPNSVAPGVIRIPVAGGQSSSGSGGGALKEVPNVLRLDFEASALTLDDKATELLRKAASPYKQVKKVVVVGRGPAMDISDNQRAVYLRVMSVRNVLLEVGFPADRIEVQMDAQTRAPSPYVTVSFTE</sequence>
<evidence type="ECO:0000313" key="3">
    <source>
        <dbReference type="Proteomes" id="UP001606099"/>
    </source>
</evidence>
<dbReference type="Proteomes" id="UP001606099">
    <property type="component" value="Unassembled WGS sequence"/>
</dbReference>
<protein>
    <recommendedName>
        <fullName evidence="4">OmpA-like domain-containing protein</fullName>
    </recommendedName>
</protein>
<comment type="caution">
    <text evidence="2">The sequence shown here is derived from an EMBL/GenBank/DDBJ whole genome shotgun (WGS) entry which is preliminary data.</text>
</comment>
<keyword evidence="1" id="KW-0812">Transmembrane</keyword>
<name>A0ABW7FWP9_9BURK</name>
<evidence type="ECO:0000256" key="1">
    <source>
        <dbReference type="SAM" id="Phobius"/>
    </source>
</evidence>
<proteinExistence type="predicted"/>
<evidence type="ECO:0000313" key="2">
    <source>
        <dbReference type="EMBL" id="MFG6448760.1"/>
    </source>
</evidence>
<organism evidence="2 3">
    <name type="scientific">Roseateles rivi</name>
    <dbReference type="NCBI Taxonomy" id="3299028"/>
    <lineage>
        <taxon>Bacteria</taxon>
        <taxon>Pseudomonadati</taxon>
        <taxon>Pseudomonadota</taxon>
        <taxon>Betaproteobacteria</taxon>
        <taxon>Burkholderiales</taxon>
        <taxon>Sphaerotilaceae</taxon>
        <taxon>Roseateles</taxon>
    </lineage>
</organism>
<gene>
    <name evidence="2" type="ORF">ACG0Z6_10990</name>
</gene>
<dbReference type="RefSeq" id="WP_394461300.1">
    <property type="nucleotide sequence ID" value="NZ_JBIGHZ010000004.1"/>
</dbReference>
<keyword evidence="3" id="KW-1185">Reference proteome</keyword>
<keyword evidence="1" id="KW-0472">Membrane</keyword>
<reference evidence="2 3" key="1">
    <citation type="submission" date="2024-08" db="EMBL/GenBank/DDBJ databases">
        <authorList>
            <person name="Lu H."/>
        </authorList>
    </citation>
    <scope>NUCLEOTIDE SEQUENCE [LARGE SCALE GENOMIC DNA]</scope>
    <source>
        <strain evidence="2 3">BYS180W</strain>
    </source>
</reference>